<dbReference type="PROSITE" id="PS51918">
    <property type="entry name" value="RADICAL_SAM"/>
    <property type="match status" value="1"/>
</dbReference>
<dbReference type="InterPro" id="IPR051198">
    <property type="entry name" value="BchE-like"/>
</dbReference>
<keyword evidence="3" id="KW-0479">Metal-binding</keyword>
<dbReference type="Pfam" id="PF04055">
    <property type="entry name" value="Radical_SAM"/>
    <property type="match status" value="1"/>
</dbReference>
<evidence type="ECO:0000259" key="7">
    <source>
        <dbReference type="PROSITE" id="PS51918"/>
    </source>
</evidence>
<dbReference type="AlphaFoldDB" id="A0A0C1ZWT7"/>
<dbReference type="InterPro" id="IPR023404">
    <property type="entry name" value="rSAM_horseshoe"/>
</dbReference>
<gene>
    <name evidence="8" type="ORF">DB30_05541</name>
</gene>
<feature type="domain" description="Radical SAM core" evidence="7">
    <location>
        <begin position="195"/>
        <end position="426"/>
    </location>
</feature>
<dbReference type="InterPro" id="IPR007197">
    <property type="entry name" value="rSAM"/>
</dbReference>
<keyword evidence="5" id="KW-0411">Iron-sulfur</keyword>
<evidence type="ECO:0000313" key="9">
    <source>
        <dbReference type="Proteomes" id="UP000031599"/>
    </source>
</evidence>
<evidence type="ECO:0000256" key="1">
    <source>
        <dbReference type="ARBA" id="ARBA00001966"/>
    </source>
</evidence>
<dbReference type="SFLD" id="SFLDG01082">
    <property type="entry name" value="B12-binding_domain_containing"/>
    <property type="match status" value="1"/>
</dbReference>
<protein>
    <submittedName>
        <fullName evidence="8">Radical SAM domain protein</fullName>
    </submittedName>
</protein>
<organism evidence="8 9">
    <name type="scientific">Enhygromyxa salina</name>
    <dbReference type="NCBI Taxonomy" id="215803"/>
    <lineage>
        <taxon>Bacteria</taxon>
        <taxon>Pseudomonadati</taxon>
        <taxon>Myxococcota</taxon>
        <taxon>Polyangia</taxon>
        <taxon>Nannocystales</taxon>
        <taxon>Nannocystaceae</taxon>
        <taxon>Enhygromyxa</taxon>
    </lineage>
</organism>
<reference evidence="8 9" key="1">
    <citation type="submission" date="2014-12" db="EMBL/GenBank/DDBJ databases">
        <title>Genome assembly of Enhygromyxa salina DSM 15201.</title>
        <authorList>
            <person name="Sharma G."/>
            <person name="Subramanian S."/>
        </authorList>
    </citation>
    <scope>NUCLEOTIDE SEQUENCE [LARGE SCALE GENOMIC DNA]</scope>
    <source>
        <strain evidence="8 9">DSM 15201</strain>
    </source>
</reference>
<evidence type="ECO:0000256" key="2">
    <source>
        <dbReference type="ARBA" id="ARBA00022691"/>
    </source>
</evidence>
<dbReference type="CDD" id="cd01335">
    <property type="entry name" value="Radical_SAM"/>
    <property type="match status" value="1"/>
</dbReference>
<comment type="cofactor">
    <cofactor evidence="1">
        <name>[4Fe-4S] cluster</name>
        <dbReference type="ChEBI" id="CHEBI:49883"/>
    </cofactor>
</comment>
<dbReference type="SUPFAM" id="SSF102114">
    <property type="entry name" value="Radical SAM enzymes"/>
    <property type="match status" value="1"/>
</dbReference>
<feature type="domain" description="B12-binding" evidence="6">
    <location>
        <begin position="2"/>
        <end position="144"/>
    </location>
</feature>
<proteinExistence type="predicted"/>
<dbReference type="Proteomes" id="UP000031599">
    <property type="component" value="Unassembled WGS sequence"/>
</dbReference>
<evidence type="ECO:0000256" key="4">
    <source>
        <dbReference type="ARBA" id="ARBA00023004"/>
    </source>
</evidence>
<dbReference type="PROSITE" id="PS51332">
    <property type="entry name" value="B12_BINDING"/>
    <property type="match status" value="1"/>
</dbReference>
<dbReference type="PANTHER" id="PTHR43409">
    <property type="entry name" value="ANAEROBIC MAGNESIUM-PROTOPORPHYRIN IX MONOMETHYL ESTER CYCLASE-RELATED"/>
    <property type="match status" value="1"/>
</dbReference>
<dbReference type="RefSeq" id="WP_052551552.1">
    <property type="nucleotide sequence ID" value="NZ_JMCC02000052.1"/>
</dbReference>
<evidence type="ECO:0000256" key="3">
    <source>
        <dbReference type="ARBA" id="ARBA00022723"/>
    </source>
</evidence>
<dbReference type="Gene3D" id="3.40.50.280">
    <property type="entry name" value="Cobalamin-binding domain"/>
    <property type="match status" value="1"/>
</dbReference>
<keyword evidence="2" id="KW-0949">S-adenosyl-L-methionine</keyword>
<dbReference type="Gene3D" id="3.80.30.20">
    <property type="entry name" value="tm_1862 like domain"/>
    <property type="match status" value="1"/>
</dbReference>
<dbReference type="InterPro" id="IPR006638">
    <property type="entry name" value="Elp3/MiaA/NifB-like_rSAM"/>
</dbReference>
<dbReference type="GO" id="GO:0003824">
    <property type="term" value="F:catalytic activity"/>
    <property type="evidence" value="ECO:0007669"/>
    <property type="project" value="InterPro"/>
</dbReference>
<dbReference type="GO" id="GO:0051536">
    <property type="term" value="F:iron-sulfur cluster binding"/>
    <property type="evidence" value="ECO:0007669"/>
    <property type="project" value="UniProtKB-KW"/>
</dbReference>
<dbReference type="InterPro" id="IPR058240">
    <property type="entry name" value="rSAM_sf"/>
</dbReference>
<dbReference type="InterPro" id="IPR006158">
    <property type="entry name" value="Cobalamin-bd"/>
</dbReference>
<evidence type="ECO:0000259" key="6">
    <source>
        <dbReference type="PROSITE" id="PS51332"/>
    </source>
</evidence>
<accession>A0A0C1ZWT7</accession>
<dbReference type="Pfam" id="PF02310">
    <property type="entry name" value="B12-binding"/>
    <property type="match status" value="1"/>
</dbReference>
<dbReference type="EMBL" id="JMCC02000052">
    <property type="protein sequence ID" value="KIG15518.1"/>
    <property type="molecule type" value="Genomic_DNA"/>
</dbReference>
<sequence length="586" mass="63873">MKVLLLFFTDPRRAFSSSVAALAAVVREAGHEAIALEIYRKFRIDHVAAHIEALKPDVIGVSSMTRDWPGASALLLALDRNRSGDGDGDGESAPRPFVVVGGYHASLAPQDVAGCAAVDAVCIGEGERPLRTLLGRLAAGDRALPTGPGLWVRRPGGWTDPVPPADPVPDIASLPRWDYDVFGEVSQIIDDGINTFGPLADGFLPTRAGRGCPFTCAYCSAPRWGKLQDFASRDKRNARPVAHLCEELADLRDRYAPEGFEFWDEHFPLDLAWLRELAEEYPRRVGLPFKVEMHPSAASRERLALLAKAGCVLFHCGIEAGDESFRRDVLNRRTPDAKLQQVFDDCRELGLETSASLMTMLPGETRTHTRSTTDLLHRLRPGSFMWSTYHPLPGTVLGDAAVARWPSPARETFDDYDEVQTLTPPLVDANERSETFFELGQLQTQLVQIAAKRVDATHAELVGEGTPRRRARPVEIPMPKRPAPAGLAALLGLAAPNAELTGARAGLVSFEQGVLRVEIDHPLVAGADPWEVRIAPLDGSRHFIEAAKVGLSYRGREAPTELLETLRSMAAALGDVGIEQLRGALD</sequence>
<comment type="caution">
    <text evidence="8">The sequence shown here is derived from an EMBL/GenBank/DDBJ whole genome shotgun (WGS) entry which is preliminary data.</text>
</comment>
<evidence type="ECO:0000313" key="8">
    <source>
        <dbReference type="EMBL" id="KIG15518.1"/>
    </source>
</evidence>
<name>A0A0C1ZWT7_9BACT</name>
<dbReference type="SMART" id="SM00729">
    <property type="entry name" value="Elp3"/>
    <property type="match status" value="1"/>
</dbReference>
<evidence type="ECO:0000256" key="5">
    <source>
        <dbReference type="ARBA" id="ARBA00023014"/>
    </source>
</evidence>
<dbReference type="GO" id="GO:0031419">
    <property type="term" value="F:cobalamin binding"/>
    <property type="evidence" value="ECO:0007669"/>
    <property type="project" value="InterPro"/>
</dbReference>
<keyword evidence="4" id="KW-0408">Iron</keyword>
<dbReference type="GO" id="GO:0046872">
    <property type="term" value="F:metal ion binding"/>
    <property type="evidence" value="ECO:0007669"/>
    <property type="project" value="UniProtKB-KW"/>
</dbReference>
<dbReference type="SFLD" id="SFLDS00029">
    <property type="entry name" value="Radical_SAM"/>
    <property type="match status" value="1"/>
</dbReference>